<evidence type="ECO:0000313" key="2">
    <source>
        <dbReference type="EMBL" id="GAT07657.1"/>
    </source>
</evidence>
<sequence length="302" mass="32700">MTTAFNAAPAGMIDTSLLPPALAAKHRDLNRAGALAAVPNWRRTVGATAGLATLGAWLSAPPAAAMLIAGPSALLISALTAALLACSVVATATVRRHPRGAYTRTERRHLDAARVQWPTSRADLTRHPNAARLLHDWDSRLASDRRVSDGDAALVWAEPNLVAVAVLIADSIRDTTTWTCTQIDTHRARIDIDAAVHQIALSAYRCWRAHATNTTTADAAESTWHELVDLIDTLSDYCKALRNIDHLLMCKALLDVDGEDALVMVELGIDQLAAVPFDRNEIRADLDTQIHTALDRLARTQR</sequence>
<accession>A0AAW5STX6</accession>
<evidence type="ECO:0000313" key="3">
    <source>
        <dbReference type="EMBL" id="MCV7026593.1"/>
    </source>
</evidence>
<dbReference type="EMBL" id="JACKTI010000069">
    <property type="protein sequence ID" value="MCV7026593.1"/>
    <property type="molecule type" value="Genomic_DNA"/>
</dbReference>
<dbReference type="Proteomes" id="UP000069773">
    <property type="component" value="Unassembled WGS sequence"/>
</dbReference>
<reference evidence="3" key="3">
    <citation type="journal article" date="2022" name="BMC Genomics">
        <title>Comparative genome analysis of mycobacteria focusing on tRNA and non-coding RNA.</title>
        <authorList>
            <person name="Behra P.R.K."/>
            <person name="Pettersson B.M.F."/>
            <person name="Ramesh M."/>
            <person name="Das S."/>
            <person name="Dasgupta S."/>
            <person name="Kirsebom L.A."/>
        </authorList>
    </citation>
    <scope>NUCLEOTIDE SEQUENCE</scope>
    <source>
        <strain evidence="3">DSM 44203</strain>
    </source>
</reference>
<reference evidence="2 4" key="1">
    <citation type="journal article" date="2016" name="Genome Announc.">
        <title>Draft Genome Sequences of Five Rapidly Growing Mycobacterium Species, M. thermoresistibile, M. fortuitum subsp. acetamidolyticum, M. canariasense, M. brisbanense, and M. novocastrense.</title>
        <authorList>
            <person name="Katahira K."/>
            <person name="Ogura Y."/>
            <person name="Gotoh Y."/>
            <person name="Hayashi T."/>
        </authorList>
    </citation>
    <scope>NUCLEOTIDE SEQUENCE [LARGE SCALE GENOMIC DNA]</scope>
    <source>
        <strain evidence="2 4">JCM18114</strain>
    </source>
</reference>
<comment type="caution">
    <text evidence="3">The sequence shown here is derived from an EMBL/GenBank/DDBJ whole genome shotgun (WGS) entry which is preliminary data.</text>
</comment>
<organism evidence="3 5">
    <name type="scientific">Mycolicibacterium novocastrense</name>
    <name type="common">Mycobacterium novocastrense</name>
    <dbReference type="NCBI Taxonomy" id="59813"/>
    <lineage>
        <taxon>Bacteria</taxon>
        <taxon>Bacillati</taxon>
        <taxon>Actinomycetota</taxon>
        <taxon>Actinomycetes</taxon>
        <taxon>Mycobacteriales</taxon>
        <taxon>Mycobacteriaceae</taxon>
        <taxon>Mycolicibacterium</taxon>
    </lineage>
</organism>
<evidence type="ECO:0000313" key="4">
    <source>
        <dbReference type="Proteomes" id="UP000069773"/>
    </source>
</evidence>
<dbReference type="AlphaFoldDB" id="A0AAW5STX6"/>
<reference evidence="3" key="2">
    <citation type="submission" date="2020-07" db="EMBL/GenBank/DDBJ databases">
        <authorList>
            <person name="Pettersson B.M.F."/>
            <person name="Behra P.R.K."/>
            <person name="Ramesh M."/>
            <person name="Das S."/>
            <person name="Dasgupta S."/>
            <person name="Kirsebom L.A."/>
        </authorList>
    </citation>
    <scope>NUCLEOTIDE SEQUENCE</scope>
    <source>
        <strain evidence="3">DSM 44203</strain>
    </source>
</reference>
<dbReference type="Proteomes" id="UP001207528">
    <property type="component" value="Unassembled WGS sequence"/>
</dbReference>
<name>A0AAW5STX6_MYCNV</name>
<keyword evidence="1" id="KW-1133">Transmembrane helix</keyword>
<proteinExistence type="predicted"/>
<keyword evidence="4" id="KW-1185">Reference proteome</keyword>
<gene>
    <name evidence="3" type="ORF">H7I77_25120</name>
    <name evidence="2" type="ORF">RMCN_0790</name>
</gene>
<protein>
    <submittedName>
        <fullName evidence="3">Uncharacterized protein</fullName>
    </submittedName>
</protein>
<dbReference type="EMBL" id="BCTA01000012">
    <property type="protein sequence ID" value="GAT07657.1"/>
    <property type="molecule type" value="Genomic_DNA"/>
</dbReference>
<evidence type="ECO:0000256" key="1">
    <source>
        <dbReference type="SAM" id="Phobius"/>
    </source>
</evidence>
<feature type="transmembrane region" description="Helical" evidence="1">
    <location>
        <begin position="49"/>
        <end position="68"/>
    </location>
</feature>
<dbReference type="RefSeq" id="WP_067387455.1">
    <property type="nucleotide sequence ID" value="NZ_BCTA01000012.1"/>
</dbReference>
<keyword evidence="1" id="KW-0472">Membrane</keyword>
<evidence type="ECO:0000313" key="5">
    <source>
        <dbReference type="Proteomes" id="UP001207528"/>
    </source>
</evidence>
<keyword evidence="1" id="KW-0812">Transmembrane</keyword>
<feature type="transmembrane region" description="Helical" evidence="1">
    <location>
        <begin position="74"/>
        <end position="94"/>
    </location>
</feature>